<gene>
    <name evidence="9" type="ORF">ATANTOWER_009332</name>
</gene>
<evidence type="ECO:0000256" key="2">
    <source>
        <dbReference type="ARBA" id="ARBA00022490"/>
    </source>
</evidence>
<name>A0ABU7C775_9TELE</name>
<dbReference type="EMBL" id="JAHUTI010080817">
    <property type="protein sequence ID" value="MED6258578.1"/>
    <property type="molecule type" value="Genomic_DNA"/>
</dbReference>
<dbReference type="Pfam" id="PF05729">
    <property type="entry name" value="NACHT"/>
    <property type="match status" value="1"/>
</dbReference>
<feature type="domain" description="NACHT" evidence="8">
    <location>
        <begin position="187"/>
        <end position="320"/>
    </location>
</feature>
<evidence type="ECO:0000313" key="9">
    <source>
        <dbReference type="EMBL" id="MED6258578.1"/>
    </source>
</evidence>
<keyword evidence="5" id="KW-0547">Nucleotide-binding</keyword>
<keyword evidence="3" id="KW-0433">Leucine-rich repeat</keyword>
<dbReference type="SUPFAM" id="SSF52540">
    <property type="entry name" value="P-loop containing nucleoside triphosphate hydrolases"/>
    <property type="match status" value="1"/>
</dbReference>
<comment type="subcellular location">
    <subcellularLocation>
        <location evidence="1">Cytoplasm</location>
    </subcellularLocation>
</comment>
<reference evidence="9 10" key="1">
    <citation type="submission" date="2021-07" db="EMBL/GenBank/DDBJ databases">
        <authorList>
            <person name="Palmer J.M."/>
        </authorList>
    </citation>
    <scope>NUCLEOTIDE SEQUENCE [LARGE SCALE GENOMIC DNA]</scope>
    <source>
        <strain evidence="9 10">AT_MEX2019</strain>
        <tissue evidence="9">Muscle</tissue>
    </source>
</reference>
<keyword evidence="6" id="KW-0067">ATP-binding</keyword>
<organism evidence="9 10">
    <name type="scientific">Ataeniobius toweri</name>
    <dbReference type="NCBI Taxonomy" id="208326"/>
    <lineage>
        <taxon>Eukaryota</taxon>
        <taxon>Metazoa</taxon>
        <taxon>Chordata</taxon>
        <taxon>Craniata</taxon>
        <taxon>Vertebrata</taxon>
        <taxon>Euteleostomi</taxon>
        <taxon>Actinopterygii</taxon>
        <taxon>Neopterygii</taxon>
        <taxon>Teleostei</taxon>
        <taxon>Neoteleostei</taxon>
        <taxon>Acanthomorphata</taxon>
        <taxon>Ovalentaria</taxon>
        <taxon>Atherinomorphae</taxon>
        <taxon>Cyprinodontiformes</taxon>
        <taxon>Goodeidae</taxon>
        <taxon>Ataeniobius</taxon>
    </lineage>
</organism>
<dbReference type="InterPro" id="IPR041075">
    <property type="entry name" value="NOD1/2_WH"/>
</dbReference>
<dbReference type="SMART" id="SM01288">
    <property type="entry name" value="FISNA"/>
    <property type="match status" value="1"/>
</dbReference>
<feature type="domain" description="Pyrin" evidence="7">
    <location>
        <begin position="1"/>
        <end position="90"/>
    </location>
</feature>
<dbReference type="InterPro" id="IPR011029">
    <property type="entry name" value="DEATH-like_dom_sf"/>
</dbReference>
<dbReference type="PROSITE" id="PS50837">
    <property type="entry name" value="NACHT"/>
    <property type="match status" value="1"/>
</dbReference>
<dbReference type="InterPro" id="IPR041267">
    <property type="entry name" value="NLRP_HD2"/>
</dbReference>
<evidence type="ECO:0000256" key="5">
    <source>
        <dbReference type="ARBA" id="ARBA00022741"/>
    </source>
</evidence>
<dbReference type="CDD" id="cd08321">
    <property type="entry name" value="Pyrin_ASC-like"/>
    <property type="match status" value="1"/>
</dbReference>
<evidence type="ECO:0000259" key="8">
    <source>
        <dbReference type="PROSITE" id="PS50837"/>
    </source>
</evidence>
<dbReference type="Proteomes" id="UP001345963">
    <property type="component" value="Unassembled WGS sequence"/>
</dbReference>
<evidence type="ECO:0000313" key="10">
    <source>
        <dbReference type="Proteomes" id="UP001345963"/>
    </source>
</evidence>
<dbReference type="SUPFAM" id="SSF47986">
    <property type="entry name" value="DEATH domain"/>
    <property type="match status" value="1"/>
</dbReference>
<dbReference type="InterPro" id="IPR029495">
    <property type="entry name" value="NACHT-assoc"/>
</dbReference>
<protein>
    <recommendedName>
        <fullName evidence="11">NACHT, LRR and PYD domains-containing protein 12-like</fullName>
    </recommendedName>
</protein>
<accession>A0ABU7C775</accession>
<dbReference type="Pfam" id="PF17779">
    <property type="entry name" value="WHD_NOD2"/>
    <property type="match status" value="1"/>
</dbReference>
<dbReference type="Pfam" id="PF13516">
    <property type="entry name" value="LRR_6"/>
    <property type="match status" value="4"/>
</dbReference>
<evidence type="ECO:0008006" key="11">
    <source>
        <dbReference type="Google" id="ProtNLM"/>
    </source>
</evidence>
<evidence type="ECO:0000256" key="1">
    <source>
        <dbReference type="ARBA" id="ARBA00004496"/>
    </source>
</evidence>
<dbReference type="InterPro" id="IPR051261">
    <property type="entry name" value="NLR"/>
</dbReference>
<evidence type="ECO:0000256" key="4">
    <source>
        <dbReference type="ARBA" id="ARBA00022737"/>
    </source>
</evidence>
<dbReference type="InterPro" id="IPR001611">
    <property type="entry name" value="Leu-rich_rpt"/>
</dbReference>
<keyword evidence="4" id="KW-0677">Repeat</keyword>
<dbReference type="InterPro" id="IPR007111">
    <property type="entry name" value="NACHT_NTPase"/>
</dbReference>
<dbReference type="Pfam" id="PF17776">
    <property type="entry name" value="NLRC4_HD2"/>
    <property type="match status" value="1"/>
</dbReference>
<evidence type="ECO:0000259" key="7">
    <source>
        <dbReference type="PROSITE" id="PS50824"/>
    </source>
</evidence>
<dbReference type="SMART" id="SM01289">
    <property type="entry name" value="PYRIN"/>
    <property type="match status" value="1"/>
</dbReference>
<dbReference type="Pfam" id="PF02758">
    <property type="entry name" value="PYRIN"/>
    <property type="match status" value="1"/>
</dbReference>
<keyword evidence="2" id="KW-0963">Cytoplasm</keyword>
<dbReference type="SMART" id="SM00368">
    <property type="entry name" value="LRR_RI"/>
    <property type="match status" value="11"/>
</dbReference>
<dbReference type="Gene3D" id="3.80.10.10">
    <property type="entry name" value="Ribonuclease Inhibitor"/>
    <property type="match status" value="2"/>
</dbReference>
<dbReference type="InterPro" id="IPR027417">
    <property type="entry name" value="P-loop_NTPase"/>
</dbReference>
<dbReference type="SUPFAM" id="SSF52047">
    <property type="entry name" value="RNI-like"/>
    <property type="match status" value="1"/>
</dbReference>
<dbReference type="PROSITE" id="PS50824">
    <property type="entry name" value="DAPIN"/>
    <property type="match status" value="1"/>
</dbReference>
<dbReference type="PANTHER" id="PTHR24106">
    <property type="entry name" value="NACHT, LRR AND CARD DOMAINS-CONTAINING"/>
    <property type="match status" value="1"/>
</dbReference>
<dbReference type="Gene3D" id="1.10.533.10">
    <property type="entry name" value="Death Domain, Fas"/>
    <property type="match status" value="1"/>
</dbReference>
<comment type="caution">
    <text evidence="9">The sequence shown here is derived from an EMBL/GenBank/DDBJ whole genome shotgun (WGS) entry which is preliminary data.</text>
</comment>
<dbReference type="Pfam" id="PF14484">
    <property type="entry name" value="FISNA"/>
    <property type="match status" value="1"/>
</dbReference>
<proteinExistence type="predicted"/>
<dbReference type="InterPro" id="IPR032675">
    <property type="entry name" value="LRR_dom_sf"/>
</dbReference>
<dbReference type="PROSITE" id="PS51450">
    <property type="entry name" value="LRR"/>
    <property type="match status" value="1"/>
</dbReference>
<evidence type="ECO:0000256" key="6">
    <source>
        <dbReference type="ARBA" id="ARBA00022840"/>
    </source>
</evidence>
<evidence type="ECO:0000256" key="3">
    <source>
        <dbReference type="ARBA" id="ARBA00022614"/>
    </source>
</evidence>
<sequence>MSCVKEQLLAILEELVDRELRTFQWYLYSGNFKGFDHIPRSRAQGLDREGTVDLVVQTYGYGNAVTITVNILEKMKLKLWADKVKESCSDGPSNEPDKERDLFAIQERLKHTLQKKCQNIYEGNAEERENIYLKRIYTELHVIAGAWGGLSDERDVRQLKSKQIAMEETIKILDIFKPKPNQEKQIRTVLTQGIPGMGKTVCAQKFTLSWAEGEEHQNIPFLFPLPFRELNPIIGERDYTLMQLLHQFFPEIKPIQKLSEHKVLLIFDGLDESLLPLNFKQNKVLRDETEATSLDVLITNLITGDLLGNALIWITSRPAATDKIPRKYVDQWMEMKGFTEDQWQEYFKKHVSDDTLSLKIISHVKSSKSLYIMCQIPIFCWITVTLLKKMLSDNATGRMPNTLTEMYVYLLLCQTDLMVERHYPMGGDNVCLKLAELAFRQLEKRRLIFYEADLKQCGMNIKEATMYSGVCTEIFQMEEGRRQKVFSFVHLTIQEFLAAVFAHYSYMQNKENVLLGSLERISSKLKKKSVFGFHKTAIEKALKSPDGHWDLFLCFLLGLSLKSNQELIYRVLHLESEGEEDVVKTIQFIKEMINEEPESKLNLFHCLCELREESLVQEIQSFVSSGRIASKQLLPAQWSALTFELMTSEALEEVFDLKKYIRSEEGLEKLLAVITSSTHVLLDDCNLSENCCKLLASALSSTSSQLSDLDLSDNTLRDSGVKLLSDVLRSPQCKLKSLRLHKCKVQGGCCEALAVALNTESTQLRVLDLSANVLQEERVMTLSLGLRGHHCKVDTLSLNQCKLGESCCAALASIFKSGSSQLKILDLSLNNLKDAGVVLLVAGLTSPNCKLEILRLSWCGLTQKSCSYISSTLSTDFCQVRELDLGGNNLSGPGFGLLCSGLKSQHCKLETLKLNECSLQKCCADIALVLSTNNSHLKELDLSENDIEDLEVELLSNGIANPNCTLETVRLSFCSITVKGCSHVASALSSNPSHMRLLDLSYNYLQDSGVNLISVLRNNPLCKLEHLSVDHNEECYLKSTLKNCKL</sequence>
<keyword evidence="10" id="KW-1185">Reference proteome</keyword>
<dbReference type="Gene3D" id="3.40.50.300">
    <property type="entry name" value="P-loop containing nucleotide triphosphate hydrolases"/>
    <property type="match status" value="1"/>
</dbReference>
<dbReference type="InterPro" id="IPR004020">
    <property type="entry name" value="DAPIN"/>
</dbReference>